<evidence type="ECO:0000256" key="1">
    <source>
        <dbReference type="PROSITE-ProRule" id="PRU00023"/>
    </source>
</evidence>
<dbReference type="InterPro" id="IPR031348">
    <property type="entry name" value="PigL_N"/>
</dbReference>
<organism evidence="4 5">
    <name type="scientific">Colletotrichum simmondsii</name>
    <dbReference type="NCBI Taxonomy" id="703756"/>
    <lineage>
        <taxon>Eukaryota</taxon>
        <taxon>Fungi</taxon>
        <taxon>Dikarya</taxon>
        <taxon>Ascomycota</taxon>
        <taxon>Pezizomycotina</taxon>
        <taxon>Sordariomycetes</taxon>
        <taxon>Hypocreomycetidae</taxon>
        <taxon>Glomerellales</taxon>
        <taxon>Glomerellaceae</taxon>
        <taxon>Colletotrichum</taxon>
        <taxon>Colletotrichum acutatum species complex</taxon>
    </lineage>
</organism>
<proteinExistence type="predicted"/>
<dbReference type="PROSITE" id="PS50088">
    <property type="entry name" value="ANK_REPEAT"/>
    <property type="match status" value="1"/>
</dbReference>
<dbReference type="SMART" id="SM00248">
    <property type="entry name" value="ANK"/>
    <property type="match status" value="2"/>
</dbReference>
<accession>A0A135SSM6</accession>
<feature type="domain" description="Azaphilone pigments biosynthesis cluster protein L N-terminal" evidence="3">
    <location>
        <begin position="1"/>
        <end position="96"/>
    </location>
</feature>
<evidence type="ECO:0000259" key="3">
    <source>
        <dbReference type="Pfam" id="PF17111"/>
    </source>
</evidence>
<dbReference type="AlphaFoldDB" id="A0A135SSM6"/>
<dbReference type="Pfam" id="PF17111">
    <property type="entry name" value="PigL_N"/>
    <property type="match status" value="1"/>
</dbReference>
<gene>
    <name evidence="4" type="ORF">CSIM01_06060</name>
</gene>
<dbReference type="InterPro" id="IPR002110">
    <property type="entry name" value="Ankyrin_rpt"/>
</dbReference>
<dbReference type="OrthoDB" id="1577640at2759"/>
<dbReference type="Gene3D" id="1.25.40.20">
    <property type="entry name" value="Ankyrin repeat-containing domain"/>
    <property type="match status" value="1"/>
</dbReference>
<comment type="caution">
    <text evidence="4">The sequence shown here is derived from an EMBL/GenBank/DDBJ whole genome shotgun (WGS) entry which is preliminary data.</text>
</comment>
<evidence type="ECO:0000313" key="5">
    <source>
        <dbReference type="Proteomes" id="UP000070328"/>
    </source>
</evidence>
<dbReference type="EMBL" id="JFBX01000431">
    <property type="protein sequence ID" value="KXH38923.1"/>
    <property type="molecule type" value="Genomic_DNA"/>
</dbReference>
<sequence>MDPLSISSGVAGLVSLGLTVCKGLHIFCQDYRTRDVDIRHLKEHSKRLDSFLQLIQSRLKEGQLDSTLSVALQDCFRASQQYIQEFENLAKKQTRSGRLKGLKEFGKDAARHLQYPLQKAKFDRAKAEMLGFHSTLTNYLLLINYDLTNDLRKTTVLESAKLISYMVSEGEKTETQISTLLPSLERALDARLTGLGKSLVASFRLNLGSACDLEEVPPRPSLKDKVGNHRVPFPSQSSGECQNNIAGSSMSMHEGRAGITVSMEPPHLDTDQCRQKGPISKYAPSYAITQGFGCSCRASTLLKQRHHSLRQPVHDSHCELLFMNPNRRIIEVTLKLFSTLFSWKLELQYSKQIRFRNVQIHPTMTSRSLVPDDAPSFLVVNELVRRTRDNISEEALQDAVASALKDLRCLFRNGKAWPSDLNSFDQTLLHRASNARGRMWSDRMSQIWVQFMKELVVMGVPLNETGRLGSALNWFLHIWRVKRARFTNYTPEDLPAGSFAIARGLLELGALSISPEVKHKTFVSGNILSIPDIYQNFPGYVDKGFDHGALSCALLQKSEPAIRSILLVSSDSVADQGYLGYTPLHVAVHWPRGLELLFELAENACLKIINAEDATGLSAIHSAILLHKADSVKLLLDQGANIDLENTATFFRHPDAPGGYVQSQEVIDLLCDELAARRRQMLVFARRNLNEKNTAPRRESLQALQDTLLFIGWPLDWEAYQEVTGPVKHFKLWVIVQKAPFSRGLCQTLLEIVATAIAQNKAVVQLQHLPNHGERKTVVPETIGSIDVKTIYDPVWMTDPSEVAEIQEEDQHLATTLEQLVEEFEVRLNEPSLALEDFWLYWRTRMKEVKEAKEEIGCEDIRAIREIGVNLE</sequence>
<dbReference type="Proteomes" id="UP000070328">
    <property type="component" value="Unassembled WGS sequence"/>
</dbReference>
<keyword evidence="5" id="KW-1185">Reference proteome</keyword>
<reference evidence="4 5" key="1">
    <citation type="submission" date="2014-02" db="EMBL/GenBank/DDBJ databases">
        <title>The genome sequence of Colletotrichum simmondsii CBS122122.</title>
        <authorList>
            <person name="Baroncelli R."/>
            <person name="Thon M.R."/>
        </authorList>
    </citation>
    <scope>NUCLEOTIDE SEQUENCE [LARGE SCALE GENOMIC DNA]</scope>
    <source>
        <strain evidence="4 5">CBS122122</strain>
    </source>
</reference>
<dbReference type="InterPro" id="IPR036770">
    <property type="entry name" value="Ankyrin_rpt-contain_sf"/>
</dbReference>
<keyword evidence="1" id="KW-0040">ANK repeat</keyword>
<name>A0A135SSM6_9PEZI</name>
<dbReference type="PROSITE" id="PS50297">
    <property type="entry name" value="ANK_REP_REGION"/>
    <property type="match status" value="1"/>
</dbReference>
<protein>
    <recommendedName>
        <fullName evidence="3">Azaphilone pigments biosynthesis cluster protein L N-terminal domain-containing protein</fullName>
    </recommendedName>
</protein>
<evidence type="ECO:0000313" key="4">
    <source>
        <dbReference type="EMBL" id="KXH38923.1"/>
    </source>
</evidence>
<feature type="repeat" description="ANK" evidence="1">
    <location>
        <begin position="615"/>
        <end position="647"/>
    </location>
</feature>
<feature type="region of interest" description="Disordered" evidence="2">
    <location>
        <begin position="218"/>
        <end position="242"/>
    </location>
</feature>
<dbReference type="Pfam" id="PF00023">
    <property type="entry name" value="Ank"/>
    <property type="match status" value="1"/>
</dbReference>
<dbReference type="SUPFAM" id="SSF48403">
    <property type="entry name" value="Ankyrin repeat"/>
    <property type="match status" value="1"/>
</dbReference>
<evidence type="ECO:0000256" key="2">
    <source>
        <dbReference type="SAM" id="MobiDB-lite"/>
    </source>
</evidence>